<name>A0A7G3ACY9_LUTLO</name>
<organism evidence="1">
    <name type="scientific">Lutzomyia longipalpis</name>
    <name type="common">Sand fly</name>
    <dbReference type="NCBI Taxonomy" id="7200"/>
    <lineage>
        <taxon>Eukaryota</taxon>
        <taxon>Metazoa</taxon>
        <taxon>Ecdysozoa</taxon>
        <taxon>Arthropoda</taxon>
        <taxon>Hexapoda</taxon>
        <taxon>Insecta</taxon>
        <taxon>Pterygota</taxon>
        <taxon>Neoptera</taxon>
        <taxon>Endopterygota</taxon>
        <taxon>Diptera</taxon>
        <taxon>Nematocera</taxon>
        <taxon>Psychodoidea</taxon>
        <taxon>Psychodidae</taxon>
        <taxon>Lutzomyia</taxon>
        <taxon>Lutzomyia</taxon>
    </lineage>
</organism>
<proteinExistence type="predicted"/>
<reference evidence="1" key="1">
    <citation type="journal article" date="2020" name="BMC">
        <title>Leishmania infection induces a limited differential gene expression in the sand fly midgut.</title>
        <authorList>
            <person name="Coutinho-Abreu I.V."/>
            <person name="Serafim T.D."/>
            <person name="Meneses C."/>
            <person name="Kamhawi S."/>
            <person name="Oliveira F."/>
            <person name="Valenzuela J.G."/>
        </authorList>
    </citation>
    <scope>NUCLEOTIDE SEQUENCE</scope>
    <source>
        <strain evidence="1">Jacobina</strain>
        <tissue evidence="1">Midgut</tissue>
    </source>
</reference>
<dbReference type="EMBL" id="GITU01000373">
    <property type="protein sequence ID" value="MBC1169076.1"/>
    <property type="molecule type" value="Transcribed_RNA"/>
</dbReference>
<evidence type="ECO:0000313" key="1">
    <source>
        <dbReference type="EMBL" id="MBC1169076.1"/>
    </source>
</evidence>
<accession>A0A7G3ACY9</accession>
<protein>
    <submittedName>
        <fullName evidence="1">Putative activin types 1 and 2 receptor protein</fullName>
    </submittedName>
</protein>
<dbReference type="AlphaFoldDB" id="A0A7G3ACY9"/>
<keyword evidence="1" id="KW-0675">Receptor</keyword>
<sequence length="198" mass="21637">MSFCKFAAITTISRLSTRPAPTNSVAIPSAESLPTANSKRMSLSSRLVLRIRRTRLTGGESSWSTSVRCEAVASDSSEASSRSLSEESTSSRRFMGLSSSSESLNCFPLALPLSSSSLDHTHSPVRVRWRRPEVPGCRLAALMTRVSMDGPLARSVCVRYFLSLAFLKNGCFSNSLAVGRFDGSFCRHSTIIFRKVFP</sequence>